<keyword evidence="2" id="KW-1185">Reference proteome</keyword>
<dbReference type="KEGG" id="psl:Psta_0728"/>
<evidence type="ECO:0000313" key="1">
    <source>
        <dbReference type="EMBL" id="ADB15414.1"/>
    </source>
</evidence>
<name>D2R5F5_PIRSD</name>
<protein>
    <recommendedName>
        <fullName evidence="3">Response regulator receiver protein</fullName>
    </recommendedName>
</protein>
<gene>
    <name evidence="1" type="ordered locus">Psta_0728</name>
</gene>
<dbReference type="Proteomes" id="UP000001887">
    <property type="component" value="Chromosome"/>
</dbReference>
<dbReference type="STRING" id="530564.Psta_0728"/>
<dbReference type="AlphaFoldDB" id="D2R5F5"/>
<dbReference type="EMBL" id="CP001848">
    <property type="protein sequence ID" value="ADB15414.1"/>
    <property type="molecule type" value="Genomic_DNA"/>
</dbReference>
<accession>D2R5F5</accession>
<sequence>MQPKLIVCESTSRWAPAIRRATFGIRLPLIETRSLRACGEELAARPYSIAAIETSPANLAVVVEMIDRWRRDAIGLRILALASTPLDHASDLLLDAGASYVIESPLKLAPLLRIVERHLRPRPRAEVATLEARLAAELPWGRGTDLG</sequence>
<dbReference type="OrthoDB" id="9898091at2"/>
<dbReference type="HOGENOM" id="CLU_1766296_0_0_0"/>
<evidence type="ECO:0008006" key="3">
    <source>
        <dbReference type="Google" id="ProtNLM"/>
    </source>
</evidence>
<reference evidence="1 2" key="1">
    <citation type="journal article" date="2009" name="Stand. Genomic Sci.">
        <title>Complete genome sequence of Pirellula staleyi type strain (ATCC 27377).</title>
        <authorList>
            <person name="Clum A."/>
            <person name="Tindall B.J."/>
            <person name="Sikorski J."/>
            <person name="Ivanova N."/>
            <person name="Mavrommatis K."/>
            <person name="Lucas S."/>
            <person name="Glavina del Rio T."/>
            <person name="Nolan M."/>
            <person name="Chen F."/>
            <person name="Tice H."/>
            <person name="Pitluck S."/>
            <person name="Cheng J.F."/>
            <person name="Chertkov O."/>
            <person name="Brettin T."/>
            <person name="Han C."/>
            <person name="Detter J.C."/>
            <person name="Kuske C."/>
            <person name="Bruce D."/>
            <person name="Goodwin L."/>
            <person name="Ovchinikova G."/>
            <person name="Pati A."/>
            <person name="Mikhailova N."/>
            <person name="Chen A."/>
            <person name="Palaniappan K."/>
            <person name="Land M."/>
            <person name="Hauser L."/>
            <person name="Chang Y.J."/>
            <person name="Jeffries C.D."/>
            <person name="Chain P."/>
            <person name="Rohde M."/>
            <person name="Goker M."/>
            <person name="Bristow J."/>
            <person name="Eisen J.A."/>
            <person name="Markowitz V."/>
            <person name="Hugenholtz P."/>
            <person name="Kyrpides N.C."/>
            <person name="Klenk H.P."/>
            <person name="Lapidus A."/>
        </authorList>
    </citation>
    <scope>NUCLEOTIDE SEQUENCE [LARGE SCALE GENOMIC DNA]</scope>
    <source>
        <strain evidence="2">ATCC 27377 / DSM 6068 / ICPB 4128</strain>
    </source>
</reference>
<organism evidence="1 2">
    <name type="scientific">Pirellula staleyi (strain ATCC 27377 / DSM 6068 / ICPB 4128)</name>
    <name type="common">Pirella staleyi</name>
    <dbReference type="NCBI Taxonomy" id="530564"/>
    <lineage>
        <taxon>Bacteria</taxon>
        <taxon>Pseudomonadati</taxon>
        <taxon>Planctomycetota</taxon>
        <taxon>Planctomycetia</taxon>
        <taxon>Pirellulales</taxon>
        <taxon>Pirellulaceae</taxon>
        <taxon>Pirellula</taxon>
    </lineage>
</organism>
<evidence type="ECO:0000313" key="2">
    <source>
        <dbReference type="Proteomes" id="UP000001887"/>
    </source>
</evidence>
<proteinExistence type="predicted"/>